<dbReference type="OrthoDB" id="2345133at2759"/>
<dbReference type="Proteomes" id="UP000266673">
    <property type="component" value="Unassembled WGS sequence"/>
</dbReference>
<dbReference type="EMBL" id="QKWP01001397">
    <property type="protein sequence ID" value="RIB09263.1"/>
    <property type="molecule type" value="Genomic_DNA"/>
</dbReference>
<dbReference type="AlphaFoldDB" id="A0A397UPE7"/>
<evidence type="ECO:0000313" key="1">
    <source>
        <dbReference type="EMBL" id="RIB09263.1"/>
    </source>
</evidence>
<keyword evidence="2" id="KW-1185">Reference proteome</keyword>
<evidence type="ECO:0000313" key="2">
    <source>
        <dbReference type="Proteomes" id="UP000266673"/>
    </source>
</evidence>
<protein>
    <submittedName>
        <fullName evidence="1">Uncharacterized protein</fullName>
    </submittedName>
</protein>
<sequence>MNLIFINTLNFFAADEIKNSPEMASYKDLLSFKEARNSLAELKHSFLWITKIANYHKLVSTAIFLDMKLNNVVIALNHKYDEDNKAYLMSIKKYHLILQYIDLPNQLIQISLSPKTVESVQQVFGIVPRPSIRNSDSKQNAELFIRDDIAVSSHGAHICKSGLTTHVTCGNVRAFGGIYIELK</sequence>
<proteinExistence type="predicted"/>
<reference evidence="1 2" key="1">
    <citation type="submission" date="2018-06" db="EMBL/GenBank/DDBJ databases">
        <title>Comparative genomics reveals the genomic features of Rhizophagus irregularis, R. cerebriforme, R. diaphanum and Gigaspora rosea, and their symbiotic lifestyle signature.</title>
        <authorList>
            <person name="Morin E."/>
            <person name="San Clemente H."/>
            <person name="Chen E.C.H."/>
            <person name="De La Providencia I."/>
            <person name="Hainaut M."/>
            <person name="Kuo A."/>
            <person name="Kohler A."/>
            <person name="Murat C."/>
            <person name="Tang N."/>
            <person name="Roy S."/>
            <person name="Loubradou J."/>
            <person name="Henrissat B."/>
            <person name="Grigoriev I.V."/>
            <person name="Corradi N."/>
            <person name="Roux C."/>
            <person name="Martin F.M."/>
        </authorList>
    </citation>
    <scope>NUCLEOTIDE SEQUENCE [LARGE SCALE GENOMIC DNA]</scope>
    <source>
        <strain evidence="1 2">DAOM 194757</strain>
    </source>
</reference>
<gene>
    <name evidence="1" type="ORF">C2G38_2209395</name>
</gene>
<name>A0A397UPE7_9GLOM</name>
<comment type="caution">
    <text evidence="1">The sequence shown here is derived from an EMBL/GenBank/DDBJ whole genome shotgun (WGS) entry which is preliminary data.</text>
</comment>
<accession>A0A397UPE7</accession>
<organism evidence="1 2">
    <name type="scientific">Gigaspora rosea</name>
    <dbReference type="NCBI Taxonomy" id="44941"/>
    <lineage>
        <taxon>Eukaryota</taxon>
        <taxon>Fungi</taxon>
        <taxon>Fungi incertae sedis</taxon>
        <taxon>Mucoromycota</taxon>
        <taxon>Glomeromycotina</taxon>
        <taxon>Glomeromycetes</taxon>
        <taxon>Diversisporales</taxon>
        <taxon>Gigasporaceae</taxon>
        <taxon>Gigaspora</taxon>
    </lineage>
</organism>